<sequence length="100" mass="11209">MTGFIVEPGVEVKTQNSKLKITTQNSKVNYEPSVNNQEPITNNESRWIIKKQGVEGLVEAIGRIGQIDRAACRRHVEENFSEAQMVNGYEEVYGKVIGTI</sequence>
<proteinExistence type="predicted"/>
<dbReference type="SUPFAM" id="SSF53756">
    <property type="entry name" value="UDP-Glycosyltransferase/glycogen phosphorylase"/>
    <property type="match status" value="1"/>
</dbReference>
<protein>
    <submittedName>
        <fullName evidence="1">Uncharacterized protein</fullName>
    </submittedName>
</protein>
<dbReference type="EMBL" id="MFJC01000032">
    <property type="protein sequence ID" value="OGG08983.1"/>
    <property type="molecule type" value="Genomic_DNA"/>
</dbReference>
<accession>A0A1F5Z9E3</accession>
<evidence type="ECO:0000313" key="1">
    <source>
        <dbReference type="EMBL" id="OGG08983.1"/>
    </source>
</evidence>
<dbReference type="Proteomes" id="UP000176854">
    <property type="component" value="Unassembled WGS sequence"/>
</dbReference>
<dbReference type="AlphaFoldDB" id="A0A1F5Z9E3"/>
<evidence type="ECO:0000313" key="2">
    <source>
        <dbReference type="Proteomes" id="UP000176854"/>
    </source>
</evidence>
<organism evidence="1 2">
    <name type="scientific">Candidatus Gottesmanbacteria bacterium RBG_16_43_7</name>
    <dbReference type="NCBI Taxonomy" id="1798373"/>
    <lineage>
        <taxon>Bacteria</taxon>
        <taxon>Candidatus Gottesmaniibacteriota</taxon>
    </lineage>
</organism>
<comment type="caution">
    <text evidence="1">The sequence shown here is derived from an EMBL/GenBank/DDBJ whole genome shotgun (WGS) entry which is preliminary data.</text>
</comment>
<gene>
    <name evidence="1" type="ORF">A2154_01760</name>
</gene>
<name>A0A1F5Z9E3_9BACT</name>
<reference evidence="1 2" key="1">
    <citation type="journal article" date="2016" name="Nat. Commun.">
        <title>Thousands of microbial genomes shed light on interconnected biogeochemical processes in an aquifer system.</title>
        <authorList>
            <person name="Anantharaman K."/>
            <person name="Brown C.T."/>
            <person name="Hug L.A."/>
            <person name="Sharon I."/>
            <person name="Castelle C.J."/>
            <person name="Probst A.J."/>
            <person name="Thomas B.C."/>
            <person name="Singh A."/>
            <person name="Wilkins M.J."/>
            <person name="Karaoz U."/>
            <person name="Brodie E.L."/>
            <person name="Williams K.H."/>
            <person name="Hubbard S.S."/>
            <person name="Banfield J.F."/>
        </authorList>
    </citation>
    <scope>NUCLEOTIDE SEQUENCE [LARGE SCALE GENOMIC DNA]</scope>
</reference>
<dbReference type="STRING" id="1798373.A2154_01760"/>